<dbReference type="Proteomes" id="UP001597145">
    <property type="component" value="Unassembled WGS sequence"/>
</dbReference>
<name>A0ABW4FG32_9PSEU</name>
<organism evidence="2 3">
    <name type="scientific">Pseudonocardia aurantiaca</name>
    <dbReference type="NCBI Taxonomy" id="75290"/>
    <lineage>
        <taxon>Bacteria</taxon>
        <taxon>Bacillati</taxon>
        <taxon>Actinomycetota</taxon>
        <taxon>Actinomycetes</taxon>
        <taxon>Pseudonocardiales</taxon>
        <taxon>Pseudonocardiaceae</taxon>
        <taxon>Pseudonocardia</taxon>
    </lineage>
</organism>
<feature type="region of interest" description="Disordered" evidence="1">
    <location>
        <begin position="228"/>
        <end position="262"/>
    </location>
</feature>
<proteinExistence type="predicted"/>
<gene>
    <name evidence="2" type="ORF">ACFSCY_05770</name>
</gene>
<protein>
    <submittedName>
        <fullName evidence="2">Uncharacterized protein</fullName>
    </submittedName>
</protein>
<accession>A0ABW4FG32</accession>
<evidence type="ECO:0000313" key="3">
    <source>
        <dbReference type="Proteomes" id="UP001597145"/>
    </source>
</evidence>
<dbReference type="RefSeq" id="WP_343984829.1">
    <property type="nucleotide sequence ID" value="NZ_BAAAJG010000025.1"/>
</dbReference>
<sequence length="262" mass="29691">MSEQADAIGDLRDAGVLDGLSWSGWSSYRGVMQDYRPAAGHDQGWIGYTGHKLMLNRLDRVFSCEGFAVDESGPVLGSDLVQEGISEIEYRSMPELRPGKVVRDNLNGSPGWRCGRWRWLMSSATFGRVEEMDWRKARPTKRSVAAQPFLDGPDLFTFAKEYDPVVAAWRALHRSNDTQTLMLMHTVDPDTGVFEGFLGRPRLWVEPDEQSWHWIARLDDWNPGRPGRGYDTTLAPDSTQLKPVSDAPVRLRKDSQQQKKKP</sequence>
<dbReference type="EMBL" id="JBHUCP010000003">
    <property type="protein sequence ID" value="MFD1528942.1"/>
    <property type="molecule type" value="Genomic_DNA"/>
</dbReference>
<evidence type="ECO:0000313" key="2">
    <source>
        <dbReference type="EMBL" id="MFD1528942.1"/>
    </source>
</evidence>
<evidence type="ECO:0000256" key="1">
    <source>
        <dbReference type="SAM" id="MobiDB-lite"/>
    </source>
</evidence>
<keyword evidence="3" id="KW-1185">Reference proteome</keyword>
<comment type="caution">
    <text evidence="2">The sequence shown here is derived from an EMBL/GenBank/DDBJ whole genome shotgun (WGS) entry which is preliminary data.</text>
</comment>
<reference evidence="3" key="1">
    <citation type="journal article" date="2019" name="Int. J. Syst. Evol. Microbiol.">
        <title>The Global Catalogue of Microorganisms (GCM) 10K type strain sequencing project: providing services to taxonomists for standard genome sequencing and annotation.</title>
        <authorList>
            <consortium name="The Broad Institute Genomics Platform"/>
            <consortium name="The Broad Institute Genome Sequencing Center for Infectious Disease"/>
            <person name="Wu L."/>
            <person name="Ma J."/>
        </authorList>
    </citation>
    <scope>NUCLEOTIDE SEQUENCE [LARGE SCALE GENOMIC DNA]</scope>
    <source>
        <strain evidence="3">JCM 12165</strain>
    </source>
</reference>
<feature type="compositionally biased region" description="Basic and acidic residues" evidence="1">
    <location>
        <begin position="249"/>
        <end position="262"/>
    </location>
</feature>